<protein>
    <recommendedName>
        <fullName evidence="6">FAD dependent oxidoreductase domain-containing protein</fullName>
    </recommendedName>
</protein>
<dbReference type="PANTHER" id="PTHR10961:SF37">
    <property type="entry name" value="FAD DEPENDENT OXIDOREDUCTASE DOMAIN-CONTAINING PROTEIN"/>
    <property type="match status" value="1"/>
</dbReference>
<dbReference type="RefSeq" id="XP_031865608.1">
    <property type="nucleotide sequence ID" value="XM_032018309.1"/>
</dbReference>
<dbReference type="GO" id="GO:0008115">
    <property type="term" value="F:sarcosine oxidase activity"/>
    <property type="evidence" value="ECO:0007669"/>
    <property type="project" value="TreeGrafter"/>
</dbReference>
<sequence length="399" mass="43827">MTSAQRPSYIIVGAGVFGASTAYHLSKSHPEVSVILIDRSSSFPCSLGASHDYNKIVRADYENLFYCGLALEAREAWKSDPLYTPFYHQSGLVNLDNTGLGRKIVRNYEDLKVYSEAAIISPEEMKGRYNGLFADTDYQDVEEIFINPLSGWAEATPAVGAVIEASVANGVKFVEGDVKNIICNENGDCTGVETEDGRALFADKIILSTGAGTAKLLAKSYPRCQNFQARDRITAAAVVTGVVRLNEKQLDRFRESPVFIHNIDNVLGEVLPPTSDGLLKFCVDVSFMNTSLDLDSGQLLSAPPNFPDQAQYEVPANLKDECCRVVRGIYGKQLAGFSFESFRICWDGITPSQDFIISEHPTSNLYIATGGSFHGWKFLPTIGKYVTQLLDGRLPEDLN</sequence>
<gene>
    <name evidence="7" type="ORF">BP5553_09686</name>
</gene>
<dbReference type="GO" id="GO:0051698">
    <property type="term" value="F:saccharopine oxidase activity"/>
    <property type="evidence" value="ECO:0007669"/>
    <property type="project" value="TreeGrafter"/>
</dbReference>
<dbReference type="Gene3D" id="3.30.9.10">
    <property type="entry name" value="D-Amino Acid Oxidase, subunit A, domain 2"/>
    <property type="match status" value="1"/>
</dbReference>
<dbReference type="OrthoDB" id="2219495at2759"/>
<evidence type="ECO:0000313" key="7">
    <source>
        <dbReference type="EMBL" id="RDL31477.1"/>
    </source>
</evidence>
<comment type="cofactor">
    <cofactor evidence="1">
        <name>FAD</name>
        <dbReference type="ChEBI" id="CHEBI:57692"/>
    </cofactor>
</comment>
<reference evidence="7 8" key="1">
    <citation type="journal article" date="2018" name="IMA Fungus">
        <title>IMA Genome-F 9: Draft genome sequence of Annulohypoxylon stygium, Aspergillus mulundensis, Berkeleyomyces basicola (syn. Thielaviopsis basicola), Ceratocystis smalleyi, two Cercospora beticola strains, Coleophoma cylindrospora, Fusarium fracticaudum, Phialophora cf. hyalina, and Morchella septimelata.</title>
        <authorList>
            <person name="Wingfield B.D."/>
            <person name="Bills G.F."/>
            <person name="Dong Y."/>
            <person name="Huang W."/>
            <person name="Nel W.J."/>
            <person name="Swalarsk-Parry B.S."/>
            <person name="Vaghefi N."/>
            <person name="Wilken P.M."/>
            <person name="An Z."/>
            <person name="de Beer Z.W."/>
            <person name="De Vos L."/>
            <person name="Chen L."/>
            <person name="Duong T.A."/>
            <person name="Gao Y."/>
            <person name="Hammerbacher A."/>
            <person name="Kikkert J.R."/>
            <person name="Li Y."/>
            <person name="Li H."/>
            <person name="Li K."/>
            <person name="Li Q."/>
            <person name="Liu X."/>
            <person name="Ma X."/>
            <person name="Naidoo K."/>
            <person name="Pethybridge S.J."/>
            <person name="Sun J."/>
            <person name="Steenkamp E.T."/>
            <person name="van der Nest M.A."/>
            <person name="van Wyk S."/>
            <person name="Wingfield M.J."/>
            <person name="Xiong C."/>
            <person name="Yue Q."/>
            <person name="Zhang X."/>
        </authorList>
    </citation>
    <scope>NUCLEOTIDE SEQUENCE [LARGE SCALE GENOMIC DNA]</scope>
    <source>
        <strain evidence="7 8">BP 5553</strain>
    </source>
</reference>
<dbReference type="SUPFAM" id="SSF51905">
    <property type="entry name" value="FAD/NAD(P)-binding domain"/>
    <property type="match status" value="1"/>
</dbReference>
<keyword evidence="5" id="KW-0560">Oxidoreductase</keyword>
<dbReference type="InterPro" id="IPR006076">
    <property type="entry name" value="FAD-dep_OxRdtase"/>
</dbReference>
<evidence type="ECO:0000256" key="2">
    <source>
        <dbReference type="ARBA" id="ARBA00010989"/>
    </source>
</evidence>
<keyword evidence="8" id="KW-1185">Reference proteome</keyword>
<dbReference type="Pfam" id="PF01266">
    <property type="entry name" value="DAO"/>
    <property type="match status" value="1"/>
</dbReference>
<evidence type="ECO:0000259" key="6">
    <source>
        <dbReference type="Pfam" id="PF01266"/>
    </source>
</evidence>
<evidence type="ECO:0000256" key="3">
    <source>
        <dbReference type="ARBA" id="ARBA00022630"/>
    </source>
</evidence>
<dbReference type="InterPro" id="IPR036188">
    <property type="entry name" value="FAD/NAD-bd_sf"/>
</dbReference>
<dbReference type="GO" id="GO:0050660">
    <property type="term" value="F:flavin adenine dinucleotide binding"/>
    <property type="evidence" value="ECO:0007669"/>
    <property type="project" value="InterPro"/>
</dbReference>
<evidence type="ECO:0000256" key="4">
    <source>
        <dbReference type="ARBA" id="ARBA00022827"/>
    </source>
</evidence>
<keyword evidence="3" id="KW-0285">Flavoprotein</keyword>
<dbReference type="Proteomes" id="UP000254866">
    <property type="component" value="Unassembled WGS sequence"/>
</dbReference>
<feature type="domain" description="FAD dependent oxidoreductase" evidence="6">
    <location>
        <begin position="9"/>
        <end position="389"/>
    </location>
</feature>
<evidence type="ECO:0000313" key="8">
    <source>
        <dbReference type="Proteomes" id="UP000254866"/>
    </source>
</evidence>
<dbReference type="AlphaFoldDB" id="A0A370TBR4"/>
<dbReference type="STRING" id="2656787.A0A370TBR4"/>
<proteinExistence type="inferred from homology"/>
<name>A0A370TBR4_9HELO</name>
<evidence type="ECO:0000256" key="1">
    <source>
        <dbReference type="ARBA" id="ARBA00001974"/>
    </source>
</evidence>
<evidence type="ECO:0000256" key="5">
    <source>
        <dbReference type="ARBA" id="ARBA00023002"/>
    </source>
</evidence>
<dbReference type="GeneID" id="43602535"/>
<comment type="caution">
    <text evidence="7">The sequence shown here is derived from an EMBL/GenBank/DDBJ whole genome shotgun (WGS) entry which is preliminary data.</text>
</comment>
<accession>A0A370TBR4</accession>
<dbReference type="Gene3D" id="3.50.50.60">
    <property type="entry name" value="FAD/NAD(P)-binding domain"/>
    <property type="match status" value="1"/>
</dbReference>
<dbReference type="EMBL" id="NPIC01000012">
    <property type="protein sequence ID" value="RDL31477.1"/>
    <property type="molecule type" value="Genomic_DNA"/>
</dbReference>
<keyword evidence="4" id="KW-0274">FAD</keyword>
<comment type="similarity">
    <text evidence="2">Belongs to the MSOX/MTOX family.</text>
</comment>
<dbReference type="PANTHER" id="PTHR10961">
    <property type="entry name" value="PEROXISOMAL SARCOSINE OXIDASE"/>
    <property type="match status" value="1"/>
</dbReference>
<organism evidence="7 8">
    <name type="scientific">Venustampulla echinocandica</name>
    <dbReference type="NCBI Taxonomy" id="2656787"/>
    <lineage>
        <taxon>Eukaryota</taxon>
        <taxon>Fungi</taxon>
        <taxon>Dikarya</taxon>
        <taxon>Ascomycota</taxon>
        <taxon>Pezizomycotina</taxon>
        <taxon>Leotiomycetes</taxon>
        <taxon>Helotiales</taxon>
        <taxon>Pleuroascaceae</taxon>
        <taxon>Venustampulla</taxon>
    </lineage>
</organism>
<dbReference type="InterPro" id="IPR045170">
    <property type="entry name" value="MTOX"/>
</dbReference>